<dbReference type="InterPro" id="IPR057926">
    <property type="entry name" value="QRICH1_dom"/>
</dbReference>
<dbReference type="PANTHER" id="PTHR46963:SF4">
    <property type="entry name" value="HYPOTHETICAL PROTEIN MGC115716"/>
    <property type="match status" value="1"/>
</dbReference>
<evidence type="ECO:0000313" key="2">
    <source>
        <dbReference type="EMBL" id="CAH3180348.1"/>
    </source>
</evidence>
<dbReference type="Proteomes" id="UP001159427">
    <property type="component" value="Unassembled WGS sequence"/>
</dbReference>
<comment type="caution">
    <text evidence="2">The sequence shown here is derived from an EMBL/GenBank/DDBJ whole genome shotgun (WGS) entry which is preliminary data.</text>
</comment>
<protein>
    <recommendedName>
        <fullName evidence="1">QRICH1-like domain-containing protein</fullName>
    </recommendedName>
</protein>
<reference evidence="2 3" key="1">
    <citation type="submission" date="2022-05" db="EMBL/GenBank/DDBJ databases">
        <authorList>
            <consortium name="Genoscope - CEA"/>
            <person name="William W."/>
        </authorList>
    </citation>
    <scope>NUCLEOTIDE SEQUENCE [LARGE SCALE GENOMIC DNA]</scope>
</reference>
<accession>A0ABN8RPQ3</accession>
<gene>
    <name evidence="2" type="ORF">PEVE_00012888</name>
</gene>
<feature type="domain" description="QRICH1-like" evidence="1">
    <location>
        <begin position="40"/>
        <end position="116"/>
    </location>
</feature>
<evidence type="ECO:0000259" key="1">
    <source>
        <dbReference type="Pfam" id="PF25561"/>
    </source>
</evidence>
<name>A0ABN8RPQ3_9CNID</name>
<sequence length="152" mass="17831">MASRFASISDEEVKEFTEKLENENTKKKTLYDIKVFKAYLDACDEKREIEDITPVELQEIIKKFVLAVRKKNGEEYEPSSLRAFIQSIDRHLRKNNYGFSVFNDKEFHEVQFILKKKQKQLKSIGKGNRPNAADPLSDEDIDTFYSRRNSLS</sequence>
<keyword evidence="3" id="KW-1185">Reference proteome</keyword>
<organism evidence="2 3">
    <name type="scientific">Porites evermanni</name>
    <dbReference type="NCBI Taxonomy" id="104178"/>
    <lineage>
        <taxon>Eukaryota</taxon>
        <taxon>Metazoa</taxon>
        <taxon>Cnidaria</taxon>
        <taxon>Anthozoa</taxon>
        <taxon>Hexacorallia</taxon>
        <taxon>Scleractinia</taxon>
        <taxon>Fungiina</taxon>
        <taxon>Poritidae</taxon>
        <taxon>Porites</taxon>
    </lineage>
</organism>
<dbReference type="PANTHER" id="PTHR46963">
    <property type="entry name" value="SIMILAR TO RIKEN CDNA E130308A19"/>
    <property type="match status" value="1"/>
</dbReference>
<dbReference type="InterPro" id="IPR042838">
    <property type="entry name" value="KIAA1958"/>
</dbReference>
<evidence type="ECO:0000313" key="3">
    <source>
        <dbReference type="Proteomes" id="UP001159427"/>
    </source>
</evidence>
<dbReference type="Pfam" id="PF25561">
    <property type="entry name" value="QRICH1"/>
    <property type="match status" value="1"/>
</dbReference>
<dbReference type="EMBL" id="CALNXI010001956">
    <property type="protein sequence ID" value="CAH3180348.1"/>
    <property type="molecule type" value="Genomic_DNA"/>
</dbReference>
<proteinExistence type="predicted"/>